<dbReference type="Pfam" id="PF00005">
    <property type="entry name" value="ABC_tran"/>
    <property type="match status" value="1"/>
</dbReference>
<feature type="transmembrane region" description="Helical" evidence="8">
    <location>
        <begin position="73"/>
        <end position="93"/>
    </location>
</feature>
<dbReference type="InterPro" id="IPR017871">
    <property type="entry name" value="ABC_transporter-like_CS"/>
</dbReference>
<dbReference type="SMART" id="SM00382">
    <property type="entry name" value="AAA"/>
    <property type="match status" value="1"/>
</dbReference>
<dbReference type="PANTHER" id="PTHR24221">
    <property type="entry name" value="ATP-BINDING CASSETTE SUB-FAMILY B"/>
    <property type="match status" value="1"/>
</dbReference>
<feature type="transmembrane region" description="Helical" evidence="8">
    <location>
        <begin position="171"/>
        <end position="189"/>
    </location>
</feature>
<reference evidence="12" key="1">
    <citation type="submission" date="2021-01" db="EMBL/GenBank/DDBJ databases">
        <title>Genome public.</title>
        <authorList>
            <person name="Liu C."/>
            <person name="Sun Q."/>
        </authorList>
    </citation>
    <scope>NUCLEOTIDE SEQUENCE [LARGE SCALE GENOMIC DNA]</scope>
    <source>
        <strain evidence="12">YIM B02556</strain>
    </source>
</reference>
<dbReference type="PROSITE" id="PS50929">
    <property type="entry name" value="ABC_TM1F"/>
    <property type="match status" value="1"/>
</dbReference>
<feature type="transmembrane region" description="Helical" evidence="8">
    <location>
        <begin position="144"/>
        <end position="165"/>
    </location>
</feature>
<evidence type="ECO:0000256" key="7">
    <source>
        <dbReference type="SAM" id="MobiDB-lite"/>
    </source>
</evidence>
<comment type="subcellular location">
    <subcellularLocation>
        <location evidence="1">Cell membrane</location>
        <topology evidence="1">Multi-pass membrane protein</topology>
    </subcellularLocation>
</comment>
<evidence type="ECO:0000256" key="6">
    <source>
        <dbReference type="ARBA" id="ARBA00023136"/>
    </source>
</evidence>
<feature type="transmembrane region" description="Helical" evidence="8">
    <location>
        <begin position="39"/>
        <end position="61"/>
    </location>
</feature>
<keyword evidence="2 8" id="KW-0812">Transmembrane</keyword>
<name>A0ABS1FHQ2_9PROT</name>
<dbReference type="InterPro" id="IPR036640">
    <property type="entry name" value="ABC1_TM_sf"/>
</dbReference>
<dbReference type="SUPFAM" id="SSF90123">
    <property type="entry name" value="ABC transporter transmembrane region"/>
    <property type="match status" value="1"/>
</dbReference>
<gene>
    <name evidence="11" type="ORF">JHL17_36770</name>
</gene>
<dbReference type="SUPFAM" id="SSF52540">
    <property type="entry name" value="P-loop containing nucleoside triphosphate hydrolases"/>
    <property type="match status" value="1"/>
</dbReference>
<evidence type="ECO:0000256" key="2">
    <source>
        <dbReference type="ARBA" id="ARBA00022692"/>
    </source>
</evidence>
<dbReference type="Gene3D" id="3.40.50.300">
    <property type="entry name" value="P-loop containing nucleotide triphosphate hydrolases"/>
    <property type="match status" value="1"/>
</dbReference>
<feature type="domain" description="ABC transporter" evidence="9">
    <location>
        <begin position="346"/>
        <end position="581"/>
    </location>
</feature>
<dbReference type="PANTHER" id="PTHR24221:SF248">
    <property type="entry name" value="ABC TRANSPORTER TRANSMEMBRANE REGION"/>
    <property type="match status" value="1"/>
</dbReference>
<dbReference type="InterPro" id="IPR039421">
    <property type="entry name" value="Type_1_exporter"/>
</dbReference>
<keyword evidence="12" id="KW-1185">Reference proteome</keyword>
<evidence type="ECO:0000259" key="9">
    <source>
        <dbReference type="PROSITE" id="PS50893"/>
    </source>
</evidence>
<dbReference type="InterPro" id="IPR003593">
    <property type="entry name" value="AAA+_ATPase"/>
</dbReference>
<dbReference type="PROSITE" id="PS00211">
    <property type="entry name" value="ABC_TRANSPORTER_1"/>
    <property type="match status" value="1"/>
</dbReference>
<evidence type="ECO:0000313" key="11">
    <source>
        <dbReference type="EMBL" id="MBK1842959.1"/>
    </source>
</evidence>
<keyword evidence="4" id="KW-0067">ATP-binding</keyword>
<dbReference type="InterPro" id="IPR011527">
    <property type="entry name" value="ABC1_TM_dom"/>
</dbReference>
<dbReference type="EMBL" id="JAENHM010000095">
    <property type="protein sequence ID" value="MBK1842959.1"/>
    <property type="molecule type" value="Genomic_DNA"/>
</dbReference>
<keyword evidence="5 8" id="KW-1133">Transmembrane helix</keyword>
<evidence type="ECO:0000256" key="4">
    <source>
        <dbReference type="ARBA" id="ARBA00022840"/>
    </source>
</evidence>
<protein>
    <submittedName>
        <fullName evidence="11">Type I secretion system permease/ATPase</fullName>
    </submittedName>
</protein>
<evidence type="ECO:0000256" key="3">
    <source>
        <dbReference type="ARBA" id="ARBA00022741"/>
    </source>
</evidence>
<evidence type="ECO:0000256" key="1">
    <source>
        <dbReference type="ARBA" id="ARBA00004651"/>
    </source>
</evidence>
<evidence type="ECO:0000256" key="8">
    <source>
        <dbReference type="SAM" id="Phobius"/>
    </source>
</evidence>
<evidence type="ECO:0000313" key="12">
    <source>
        <dbReference type="Proteomes" id="UP000652760"/>
    </source>
</evidence>
<organism evidence="11 12">
    <name type="scientific">Azospirillum endophyticum</name>
    <dbReference type="NCBI Taxonomy" id="2800326"/>
    <lineage>
        <taxon>Bacteria</taxon>
        <taxon>Pseudomonadati</taxon>
        <taxon>Pseudomonadota</taxon>
        <taxon>Alphaproteobacteria</taxon>
        <taxon>Rhodospirillales</taxon>
        <taxon>Azospirillaceae</taxon>
        <taxon>Azospirillum</taxon>
    </lineage>
</organism>
<dbReference type="InterPro" id="IPR003439">
    <property type="entry name" value="ABC_transporter-like_ATP-bd"/>
</dbReference>
<evidence type="ECO:0000256" key="5">
    <source>
        <dbReference type="ARBA" id="ARBA00022989"/>
    </source>
</evidence>
<accession>A0ABS1FHQ2</accession>
<dbReference type="Gene3D" id="1.20.1560.10">
    <property type="entry name" value="ABC transporter type 1, transmembrane domain"/>
    <property type="match status" value="1"/>
</dbReference>
<keyword evidence="3" id="KW-0547">Nucleotide-binding</keyword>
<keyword evidence="6 8" id="KW-0472">Membrane</keyword>
<dbReference type="InterPro" id="IPR010128">
    <property type="entry name" value="ATPase_T1SS_PrtD-like"/>
</dbReference>
<dbReference type="CDD" id="cd03246">
    <property type="entry name" value="ABCC_Protease_Secretion"/>
    <property type="match status" value="1"/>
</dbReference>
<dbReference type="InterPro" id="IPR027417">
    <property type="entry name" value="P-loop_NTPase"/>
</dbReference>
<proteinExistence type="predicted"/>
<feature type="domain" description="ABC transmembrane type-1" evidence="10">
    <location>
        <begin position="40"/>
        <end position="315"/>
    </location>
</feature>
<feature type="transmembrane region" description="Helical" evidence="8">
    <location>
        <begin position="262"/>
        <end position="280"/>
    </location>
</feature>
<sequence>MSPAPFTEEAVRHTGSAPGPAATSVANPGAIVAHCRAPLLWVAGFSLLVNLLMLTSSLYMMQVYDRVLPSGSLPTLLFLSLIAAEALALLGALDYVRTRTLSVLGDWMERRLGPPMLERMVDGALLGQGQRAEILRDLGTVRGVLGNGLAFLFDAPWVPIYLALLYVLHPVLGHVATASALLLFGLALANDRVTRANLGEAAAASTRARGTAETAMRNAEAVDAMHLLPGLTRRWERDHARALDLQDRAHRRGAALLNMTKFLRQMVQVAMLGAGAWLVVRHEMGAGSMMAASLVVGRALAPVEQAIGGWRQVSAGRDAWRRLTTVFARPMRRSAGLPLPAPAGRLTVQAVAFRIGDRGRLLLNNVSFEARPGEALAIVGPSAAGKSTLARLLVGLHPPLGGAVRLDGADLFQWRRDDVGRHIGYLPQDVELFSGTVAENIARLGDPDPEAVMEAARLADCHAMILRLPNGYDTEVGDGGAFLSGGQRQRIALARALYGTPKLVVLDEPNASLDAEGEQALNRAIAALKEQGACVIVIGHRPGTLAQVDRMVALRDGRVEAFGPRAEVLEMLKRRSLQSVPGGAAAPSRAIQAGAIQASAIQTGAPPLQMAE</sequence>
<dbReference type="PROSITE" id="PS50893">
    <property type="entry name" value="ABC_TRANSPORTER_2"/>
    <property type="match status" value="1"/>
</dbReference>
<dbReference type="Proteomes" id="UP000652760">
    <property type="component" value="Unassembled WGS sequence"/>
</dbReference>
<comment type="caution">
    <text evidence="11">The sequence shown here is derived from an EMBL/GenBank/DDBJ whole genome shotgun (WGS) entry which is preliminary data.</text>
</comment>
<evidence type="ECO:0000259" key="10">
    <source>
        <dbReference type="PROSITE" id="PS50929"/>
    </source>
</evidence>
<feature type="region of interest" description="Disordered" evidence="7">
    <location>
        <begin position="1"/>
        <end position="20"/>
    </location>
</feature>
<dbReference type="NCBIfam" id="TIGR01842">
    <property type="entry name" value="type_I_sec_PrtD"/>
    <property type="match status" value="1"/>
</dbReference>